<dbReference type="AlphaFoldDB" id="A0AA39R224"/>
<keyword evidence="1" id="KW-0175">Coiled coil</keyword>
<proteinExistence type="predicted"/>
<evidence type="ECO:0000313" key="3">
    <source>
        <dbReference type="EMBL" id="KAK0513482.1"/>
    </source>
</evidence>
<dbReference type="GO" id="GO:0005634">
    <property type="term" value="C:nucleus"/>
    <property type="evidence" value="ECO:0007669"/>
    <property type="project" value="TreeGrafter"/>
</dbReference>
<dbReference type="PANTHER" id="PTHR15885:SF1">
    <property type="entry name" value="COILED-COIL DOMAIN-CONTAINING PROTEIN 174"/>
    <property type="match status" value="1"/>
</dbReference>
<sequence length="333" mass="37872">MSLYGLPRPKSSKPAPPTSNVAFTSTLSSLLSTPTSTTPTTARSRPSKSGKDSIFTAHNKGTKKRALADISDDGLARPQSHAQSSEAVDAATLHRSKRKMEEKARLYASMKRGDYVPPSNGGVNKEENALVDFDRKWAEDQEAGREVNFETSSDEGNDTEEEEIVEYEDEFGRQRRGTRAEAAREQRRRKAQEYAKEELSNFSARPDRPDNLIVGDTIQSAAFNPDAPIATQMENLARKRDRSMTPPEEVHYDASKEVRSKGVGFYAFSRDSEGRKKEMEALEREREETERGRRVREERKEKRRREVEERKKIIEKKRGERLAERFLDSLDGL</sequence>
<feature type="region of interest" description="Disordered" evidence="2">
    <location>
        <begin position="272"/>
        <end position="309"/>
    </location>
</feature>
<protein>
    <submittedName>
        <fullName evidence="3">Uncharacterized protein</fullName>
    </submittedName>
</protein>
<feature type="compositionally biased region" description="Basic and acidic residues" evidence="2">
    <location>
        <begin position="170"/>
        <end position="210"/>
    </location>
</feature>
<comment type="caution">
    <text evidence="3">The sequence shown here is derived from an EMBL/GenBank/DDBJ whole genome shotgun (WGS) entry which is preliminary data.</text>
</comment>
<feature type="compositionally biased region" description="Low complexity" evidence="2">
    <location>
        <begin position="24"/>
        <end position="44"/>
    </location>
</feature>
<evidence type="ECO:0000313" key="4">
    <source>
        <dbReference type="Proteomes" id="UP001166286"/>
    </source>
</evidence>
<organism evidence="3 4">
    <name type="scientific">Cladonia borealis</name>
    <dbReference type="NCBI Taxonomy" id="184061"/>
    <lineage>
        <taxon>Eukaryota</taxon>
        <taxon>Fungi</taxon>
        <taxon>Dikarya</taxon>
        <taxon>Ascomycota</taxon>
        <taxon>Pezizomycotina</taxon>
        <taxon>Lecanoromycetes</taxon>
        <taxon>OSLEUM clade</taxon>
        <taxon>Lecanoromycetidae</taxon>
        <taxon>Lecanorales</taxon>
        <taxon>Lecanorineae</taxon>
        <taxon>Cladoniaceae</taxon>
        <taxon>Cladonia</taxon>
    </lineage>
</organism>
<dbReference type="Pfam" id="PF13300">
    <property type="entry name" value="DUF4078"/>
    <property type="match status" value="1"/>
</dbReference>
<evidence type="ECO:0000256" key="2">
    <source>
        <dbReference type="SAM" id="MobiDB-lite"/>
    </source>
</evidence>
<dbReference type="Proteomes" id="UP001166286">
    <property type="component" value="Unassembled WGS sequence"/>
</dbReference>
<gene>
    <name evidence="3" type="ORF">JMJ35_004468</name>
</gene>
<accession>A0AA39R224</accession>
<feature type="region of interest" description="Disordered" evidence="2">
    <location>
        <begin position="141"/>
        <end position="212"/>
    </location>
</feature>
<dbReference type="PANTHER" id="PTHR15885">
    <property type="entry name" value="COILED-COIL DOMAIN-CONTAINING PROTEIN 174"/>
    <property type="match status" value="1"/>
</dbReference>
<evidence type="ECO:0000256" key="1">
    <source>
        <dbReference type="ARBA" id="ARBA00023054"/>
    </source>
</evidence>
<dbReference type="EMBL" id="JAFEKC020000008">
    <property type="protein sequence ID" value="KAK0513482.1"/>
    <property type="molecule type" value="Genomic_DNA"/>
</dbReference>
<feature type="region of interest" description="Disordered" evidence="2">
    <location>
        <begin position="1"/>
        <end position="100"/>
    </location>
</feature>
<reference evidence="3" key="1">
    <citation type="submission" date="2023-03" db="EMBL/GenBank/DDBJ databases">
        <title>Complete genome of Cladonia borealis.</title>
        <authorList>
            <person name="Park H."/>
        </authorList>
    </citation>
    <scope>NUCLEOTIDE SEQUENCE</scope>
    <source>
        <strain evidence="3">ANT050790</strain>
    </source>
</reference>
<name>A0AA39R224_9LECA</name>
<keyword evidence="4" id="KW-1185">Reference proteome</keyword>
<dbReference type="InterPro" id="IPR025066">
    <property type="entry name" value="CCDC174-like"/>
</dbReference>
<feature type="compositionally biased region" description="Acidic residues" evidence="2">
    <location>
        <begin position="152"/>
        <end position="169"/>
    </location>
</feature>